<dbReference type="GO" id="GO:0016301">
    <property type="term" value="F:kinase activity"/>
    <property type="evidence" value="ECO:0007669"/>
    <property type="project" value="UniProtKB-KW"/>
</dbReference>
<sequence>MTTVDPISGGRSTIATVRSLPDPSGEHNLITGLVDLVEASSDEMARELAKFRMRYKFAIDEVSTKIAILREEFEHAHDHSPIEHVRTRLKSPDSLLAKARKIGCPLTLDAVEQNIRDIAGIRVVCPFVSDVYWIMEMLSSQSDVDVVEVEDYIAEPKANGYRSLHLIIKVPVYLSDRAVDVPVELQIRTIAMDFWASVEHSIYYKYDGTVPTSLRDELGAAARTAADLDATMARLRSEVHGAVHGPIG</sequence>
<dbReference type="SUPFAM" id="SSF81301">
    <property type="entry name" value="Nucleotidyltransferase"/>
    <property type="match status" value="1"/>
</dbReference>
<evidence type="ECO:0000259" key="1">
    <source>
        <dbReference type="SMART" id="SM00954"/>
    </source>
</evidence>
<dbReference type="PANTHER" id="PTHR47837">
    <property type="entry name" value="GTP PYROPHOSPHOKINASE YJBM"/>
    <property type="match status" value="1"/>
</dbReference>
<proteinExistence type="predicted"/>
<dbReference type="EMBL" id="JACBZR010000001">
    <property type="protein sequence ID" value="NYI75658.1"/>
    <property type="molecule type" value="Genomic_DNA"/>
</dbReference>
<dbReference type="Gene3D" id="1.10.287.860">
    <property type="entry name" value="Nucleotidyltransferase"/>
    <property type="match status" value="1"/>
</dbReference>
<keyword evidence="2" id="KW-0808">Transferase</keyword>
<keyword evidence="3" id="KW-1185">Reference proteome</keyword>
<evidence type="ECO:0000313" key="3">
    <source>
        <dbReference type="Proteomes" id="UP000564496"/>
    </source>
</evidence>
<dbReference type="Gene3D" id="3.30.460.10">
    <property type="entry name" value="Beta Polymerase, domain 2"/>
    <property type="match status" value="1"/>
</dbReference>
<protein>
    <submittedName>
        <fullName evidence="2">Putative GTP pyrophosphokinase</fullName>
        <ecNumber evidence="2">2.7.6.5</ecNumber>
    </submittedName>
</protein>
<dbReference type="InterPro" id="IPR043519">
    <property type="entry name" value="NT_sf"/>
</dbReference>
<organism evidence="2 3">
    <name type="scientific">Nocardioides panzhihuensis</name>
    <dbReference type="NCBI Taxonomy" id="860243"/>
    <lineage>
        <taxon>Bacteria</taxon>
        <taxon>Bacillati</taxon>
        <taxon>Actinomycetota</taxon>
        <taxon>Actinomycetes</taxon>
        <taxon>Propionibacteriales</taxon>
        <taxon>Nocardioidaceae</taxon>
        <taxon>Nocardioides</taxon>
    </lineage>
</organism>
<evidence type="ECO:0000313" key="2">
    <source>
        <dbReference type="EMBL" id="NYI75658.1"/>
    </source>
</evidence>
<dbReference type="GO" id="GO:0008728">
    <property type="term" value="F:GTP diphosphokinase activity"/>
    <property type="evidence" value="ECO:0007669"/>
    <property type="project" value="UniProtKB-EC"/>
</dbReference>
<dbReference type="PANTHER" id="PTHR47837:SF2">
    <property type="entry name" value="GTP PYROPHOSPHOKINASE YWAC"/>
    <property type="match status" value="1"/>
</dbReference>
<dbReference type="InterPro" id="IPR052366">
    <property type="entry name" value="GTP_Pyrophosphokinase"/>
</dbReference>
<feature type="domain" description="RelA/SpoT" evidence="1">
    <location>
        <begin position="87"/>
        <end position="210"/>
    </location>
</feature>
<dbReference type="AlphaFoldDB" id="A0A7Z0DHZ5"/>
<comment type="caution">
    <text evidence="2">The sequence shown here is derived from an EMBL/GenBank/DDBJ whole genome shotgun (WGS) entry which is preliminary data.</text>
</comment>
<dbReference type="GO" id="GO:0015969">
    <property type="term" value="P:guanosine tetraphosphate metabolic process"/>
    <property type="evidence" value="ECO:0007669"/>
    <property type="project" value="InterPro"/>
</dbReference>
<gene>
    <name evidence="2" type="ORF">BJ988_000306</name>
</gene>
<keyword evidence="2" id="KW-0418">Kinase</keyword>
<dbReference type="RefSeq" id="WP_246321381.1">
    <property type="nucleotide sequence ID" value="NZ_JACBZR010000001.1"/>
</dbReference>
<dbReference type="Proteomes" id="UP000564496">
    <property type="component" value="Unassembled WGS sequence"/>
</dbReference>
<accession>A0A7Z0DHZ5</accession>
<dbReference type="InterPro" id="IPR007685">
    <property type="entry name" value="RelA_SpoT"/>
</dbReference>
<dbReference type="EC" id="2.7.6.5" evidence="2"/>
<dbReference type="Pfam" id="PF04607">
    <property type="entry name" value="RelA_SpoT"/>
    <property type="match status" value="1"/>
</dbReference>
<reference evidence="2 3" key="1">
    <citation type="submission" date="2020-07" db="EMBL/GenBank/DDBJ databases">
        <title>Sequencing the genomes of 1000 actinobacteria strains.</title>
        <authorList>
            <person name="Klenk H.-P."/>
        </authorList>
    </citation>
    <scope>NUCLEOTIDE SEQUENCE [LARGE SCALE GENOMIC DNA]</scope>
    <source>
        <strain evidence="2 3">DSM 26487</strain>
    </source>
</reference>
<dbReference type="CDD" id="cd05399">
    <property type="entry name" value="NT_Rel-Spo_like"/>
    <property type="match status" value="1"/>
</dbReference>
<dbReference type="SMART" id="SM00954">
    <property type="entry name" value="RelA_SpoT"/>
    <property type="match status" value="1"/>
</dbReference>
<name>A0A7Z0DHZ5_9ACTN</name>